<keyword evidence="2" id="KW-1185">Reference proteome</keyword>
<accession>A0A0E9MKQ1</accession>
<organism evidence="1 2">
    <name type="scientific">Sphingomonas changbaiensis NBRC 104936</name>
    <dbReference type="NCBI Taxonomy" id="1219043"/>
    <lineage>
        <taxon>Bacteria</taxon>
        <taxon>Pseudomonadati</taxon>
        <taxon>Pseudomonadota</taxon>
        <taxon>Alphaproteobacteria</taxon>
        <taxon>Sphingomonadales</taxon>
        <taxon>Sphingomonadaceae</taxon>
        <taxon>Sphingomonas</taxon>
    </lineage>
</organism>
<dbReference type="AlphaFoldDB" id="A0A0E9MKQ1"/>
<reference evidence="1 2" key="1">
    <citation type="submission" date="2015-04" db="EMBL/GenBank/DDBJ databases">
        <title>Whole genome shotgun sequence of Sphingomonas changbaiensis NBRC 104936.</title>
        <authorList>
            <person name="Katano-Makiyama Y."/>
            <person name="Hosoyama A."/>
            <person name="Hashimoto M."/>
            <person name="Noguchi M."/>
            <person name="Tsuchikane K."/>
            <person name="Ohji S."/>
            <person name="Yamazoe A."/>
            <person name="Ichikawa N."/>
            <person name="Kimura A."/>
            <person name="Fujita N."/>
        </authorList>
    </citation>
    <scope>NUCLEOTIDE SEQUENCE [LARGE SCALE GENOMIC DNA]</scope>
    <source>
        <strain evidence="1 2">NBRC 104936</strain>
    </source>
</reference>
<name>A0A0E9MKQ1_9SPHN</name>
<dbReference type="InterPro" id="IPR029058">
    <property type="entry name" value="AB_hydrolase_fold"/>
</dbReference>
<dbReference type="Proteomes" id="UP000033202">
    <property type="component" value="Unassembled WGS sequence"/>
</dbReference>
<dbReference type="EMBL" id="BBWU01000004">
    <property type="protein sequence ID" value="GAO38119.1"/>
    <property type="molecule type" value="Genomic_DNA"/>
</dbReference>
<dbReference type="InterPro" id="IPR051321">
    <property type="entry name" value="PHA/PHB_synthase"/>
</dbReference>
<evidence type="ECO:0000313" key="2">
    <source>
        <dbReference type="Proteomes" id="UP000033202"/>
    </source>
</evidence>
<comment type="caution">
    <text evidence="1">The sequence shown here is derived from an EMBL/GenBank/DDBJ whole genome shotgun (WGS) entry which is preliminary data.</text>
</comment>
<sequence>MNEPSIESATLASPHAAAQHGPRPLPLFLDLLASQTEGDPVRRAAVLAGLRAYQVAERAPRPADMPVVARAGRAVLRDYGGDGPPAVFVPSLINPPFILDLAEGNSLLRWLSGQGVRPLLVDWGEPQILPGTGRGTIGAADGGGVGALANLLDPSTPRFASGPPSRSGEDLDVAAHAELLLPLLDSLGEPAHLVGYCLGGTMALGAAMSARIRSLTLIASPWHFAGFGPAARDDIAALWQAARPSAQPMGLVPIEVLQSGFWRLDPARTIAKYEAFGRLDPASDAARAFVALEDWANAGAALPYAAGRELFEDFIAADVTGRGAWRVGGEVADPAKLRVPTLEFVSLNDRIVPAASSARLQNGRTLGLGHVGMIVGSRAREQLWEPLAAMLSQLQQN</sequence>
<dbReference type="PANTHER" id="PTHR36837">
    <property type="entry name" value="POLY(3-HYDROXYALKANOATE) POLYMERASE SUBUNIT PHAC"/>
    <property type="match status" value="1"/>
</dbReference>
<dbReference type="STRING" id="1219043.SCH01S_04_00030"/>
<dbReference type="Gene3D" id="3.40.50.1820">
    <property type="entry name" value="alpha/beta hydrolase"/>
    <property type="match status" value="1"/>
</dbReference>
<dbReference type="PANTHER" id="PTHR36837:SF2">
    <property type="entry name" value="POLY(3-HYDROXYALKANOATE) POLYMERASE SUBUNIT PHAC"/>
    <property type="match status" value="1"/>
</dbReference>
<dbReference type="OrthoDB" id="9767934at2"/>
<dbReference type="SUPFAM" id="SSF53474">
    <property type="entry name" value="alpha/beta-Hydrolases"/>
    <property type="match status" value="1"/>
</dbReference>
<proteinExistence type="predicted"/>
<evidence type="ECO:0008006" key="3">
    <source>
        <dbReference type="Google" id="ProtNLM"/>
    </source>
</evidence>
<gene>
    <name evidence="1" type="ORF">SCH01S_04_00030</name>
</gene>
<evidence type="ECO:0000313" key="1">
    <source>
        <dbReference type="EMBL" id="GAO38119.1"/>
    </source>
</evidence>
<protein>
    <recommendedName>
        <fullName evidence="3">AB hydrolase-1 domain-containing protein</fullName>
    </recommendedName>
</protein>